<dbReference type="InterPro" id="IPR011990">
    <property type="entry name" value="TPR-like_helical_dom_sf"/>
</dbReference>
<sequence length="447" mass="49446">MLYVPTGVAAAAVCGKGCAATAVCPKGVVAALTGGCVVPALSWCRKINLTSFLLWMAHKTACIYRCRKMNLTIFLAWMAHKTVGISTIQMADNIGSTSHTRSGMVNNISSQSSTVVTYRKLSDLSTLYVCFWSYLYPFSDLASFVENHCVEPKILAKLFNLMLKVYSDSQKFDEALETFNYMRNNGVKINETICTIHLIALVRDVIRLGNMESAFSVFGEMTERDVSPNVDTYYPLVSGLRKVGRMERVNEFVDEILKKELELGQMDKAKTLLSIMVKRSVTFDMGYLQEFSAPPYQFIAEECTSGLPAMKACCWPPTGQGCAPPAKDKKVSAINEALPATSMLHHHSATELKPEENRGSPKASRPSCIAMLGWWPESRVVCTTLFWSATHQEVPVLKQKQFGSLCSVLRSNQMQTEAIGGMVMDFLAKPTEHASFIIPRQSCGSLI</sequence>
<proteinExistence type="inferred from homology"/>
<evidence type="ECO:0000256" key="3">
    <source>
        <dbReference type="PROSITE-ProRule" id="PRU00708"/>
    </source>
</evidence>
<reference evidence="6 7" key="2">
    <citation type="submission" date="2020-07" db="EMBL/GenBank/DDBJ databases">
        <title>Genome assembly of wild tea tree DASZ reveals pedigree and selection history of tea varieties.</title>
        <authorList>
            <person name="Zhang W."/>
        </authorList>
    </citation>
    <scope>NUCLEOTIDE SEQUENCE [LARGE SCALE GENOMIC DNA]</scope>
    <source>
        <strain evidence="7">cv. G240</strain>
        <tissue evidence="6">Leaf</tissue>
    </source>
</reference>
<dbReference type="AlphaFoldDB" id="A0A7J7FRN5"/>
<evidence type="ECO:0000313" key="7">
    <source>
        <dbReference type="Proteomes" id="UP000593564"/>
    </source>
</evidence>
<evidence type="ECO:0000256" key="1">
    <source>
        <dbReference type="ARBA" id="ARBA00007626"/>
    </source>
</evidence>
<dbReference type="GO" id="GO:0009507">
    <property type="term" value="C:chloroplast"/>
    <property type="evidence" value="ECO:0007669"/>
    <property type="project" value="TreeGrafter"/>
</dbReference>
<comment type="similarity">
    <text evidence="1">Belongs to the PPR family. P subfamily.</text>
</comment>
<keyword evidence="2" id="KW-0677">Repeat</keyword>
<dbReference type="NCBIfam" id="TIGR00756">
    <property type="entry name" value="PPR"/>
    <property type="match status" value="2"/>
</dbReference>
<dbReference type="PROSITE" id="PS51375">
    <property type="entry name" value="PPR"/>
    <property type="match status" value="1"/>
</dbReference>
<evidence type="ECO:0000313" key="6">
    <source>
        <dbReference type="EMBL" id="KAF5931003.1"/>
    </source>
</evidence>
<name>A0A7J7FRN5_CAMSI</name>
<accession>A0A7J7FRN5</accession>
<dbReference type="InterPro" id="IPR002885">
    <property type="entry name" value="PPR_rpt"/>
</dbReference>
<organism evidence="6 7">
    <name type="scientific">Camellia sinensis</name>
    <name type="common">Tea plant</name>
    <name type="synonym">Thea sinensis</name>
    <dbReference type="NCBI Taxonomy" id="4442"/>
    <lineage>
        <taxon>Eukaryota</taxon>
        <taxon>Viridiplantae</taxon>
        <taxon>Streptophyta</taxon>
        <taxon>Embryophyta</taxon>
        <taxon>Tracheophyta</taxon>
        <taxon>Spermatophyta</taxon>
        <taxon>Magnoliopsida</taxon>
        <taxon>eudicotyledons</taxon>
        <taxon>Gunneridae</taxon>
        <taxon>Pentapetalae</taxon>
        <taxon>asterids</taxon>
        <taxon>Ericales</taxon>
        <taxon>Theaceae</taxon>
        <taxon>Camellia</taxon>
    </lineage>
</organism>
<evidence type="ECO:0000259" key="5">
    <source>
        <dbReference type="Pfam" id="PF17177"/>
    </source>
</evidence>
<feature type="repeat" description="PPR" evidence="3">
    <location>
        <begin position="155"/>
        <end position="189"/>
    </location>
</feature>
<dbReference type="PANTHER" id="PTHR47936:SF1">
    <property type="entry name" value="PENTATRICOPEPTIDE REPEAT-CONTAINING PROTEIN GUN1, CHLOROPLASTIC"/>
    <property type="match status" value="1"/>
</dbReference>
<dbReference type="PANTHER" id="PTHR47936">
    <property type="entry name" value="PPR_LONG DOMAIN-CONTAINING PROTEIN"/>
    <property type="match status" value="1"/>
</dbReference>
<comment type="caution">
    <text evidence="6">The sequence shown here is derived from an EMBL/GenBank/DDBJ whole genome shotgun (WGS) entry which is preliminary data.</text>
</comment>
<dbReference type="Pfam" id="PF17177">
    <property type="entry name" value="PPR_long"/>
    <property type="match status" value="1"/>
</dbReference>
<protein>
    <recommendedName>
        <fullName evidence="5">PROP1-like PPR domain-containing protein</fullName>
    </recommendedName>
</protein>
<feature type="compositionally biased region" description="Basic and acidic residues" evidence="4">
    <location>
        <begin position="348"/>
        <end position="359"/>
    </location>
</feature>
<dbReference type="Gene3D" id="1.25.40.10">
    <property type="entry name" value="Tetratricopeptide repeat domain"/>
    <property type="match status" value="1"/>
</dbReference>
<keyword evidence="7" id="KW-1185">Reference proteome</keyword>
<dbReference type="Proteomes" id="UP000593564">
    <property type="component" value="Unassembled WGS sequence"/>
</dbReference>
<dbReference type="GO" id="GO:0031930">
    <property type="term" value="P:mitochondria-nucleus signaling pathway"/>
    <property type="evidence" value="ECO:0007669"/>
    <property type="project" value="TreeGrafter"/>
</dbReference>
<evidence type="ECO:0000256" key="2">
    <source>
        <dbReference type="ARBA" id="ARBA00022737"/>
    </source>
</evidence>
<reference evidence="7" key="1">
    <citation type="journal article" date="2020" name="Nat. Commun.">
        <title>Genome assembly of wild tea tree DASZ reveals pedigree and selection history of tea varieties.</title>
        <authorList>
            <person name="Zhang W."/>
            <person name="Zhang Y."/>
            <person name="Qiu H."/>
            <person name="Guo Y."/>
            <person name="Wan H."/>
            <person name="Zhang X."/>
            <person name="Scossa F."/>
            <person name="Alseekh S."/>
            <person name="Zhang Q."/>
            <person name="Wang P."/>
            <person name="Xu L."/>
            <person name="Schmidt M.H."/>
            <person name="Jia X."/>
            <person name="Li D."/>
            <person name="Zhu A."/>
            <person name="Guo F."/>
            <person name="Chen W."/>
            <person name="Ni D."/>
            <person name="Usadel B."/>
            <person name="Fernie A.R."/>
            <person name="Wen W."/>
        </authorList>
    </citation>
    <scope>NUCLEOTIDE SEQUENCE [LARGE SCALE GENOMIC DNA]</scope>
    <source>
        <strain evidence="7">cv. G240</strain>
    </source>
</reference>
<gene>
    <name evidence="6" type="ORF">HYC85_031876</name>
</gene>
<dbReference type="InterPro" id="IPR033443">
    <property type="entry name" value="PROP1-like_PPR_dom"/>
</dbReference>
<dbReference type="EMBL" id="JACBKZ010000015">
    <property type="protein sequence ID" value="KAF5931003.1"/>
    <property type="molecule type" value="Genomic_DNA"/>
</dbReference>
<feature type="region of interest" description="Disordered" evidence="4">
    <location>
        <begin position="345"/>
        <end position="365"/>
    </location>
</feature>
<feature type="domain" description="PROP1-like PPR" evidence="5">
    <location>
        <begin position="156"/>
        <end position="277"/>
    </location>
</feature>
<evidence type="ECO:0000256" key="4">
    <source>
        <dbReference type="SAM" id="MobiDB-lite"/>
    </source>
</evidence>
<dbReference type="GO" id="GO:0010019">
    <property type="term" value="P:chloroplast-nucleus signaling pathway"/>
    <property type="evidence" value="ECO:0007669"/>
    <property type="project" value="TreeGrafter"/>
</dbReference>